<dbReference type="GO" id="GO:0003824">
    <property type="term" value="F:catalytic activity"/>
    <property type="evidence" value="ECO:0007669"/>
    <property type="project" value="InterPro"/>
</dbReference>
<dbReference type="InterPro" id="IPR005135">
    <property type="entry name" value="Endo/exonuclease/phosphatase"/>
</dbReference>
<dbReference type="InterPro" id="IPR036691">
    <property type="entry name" value="Endo/exonu/phosph_ase_sf"/>
</dbReference>
<dbReference type="EMBL" id="JAODUO010002310">
    <property type="protein sequence ID" value="KAK2153425.1"/>
    <property type="molecule type" value="Genomic_DNA"/>
</dbReference>
<dbReference type="Gene3D" id="3.60.10.10">
    <property type="entry name" value="Endonuclease/exonuclease/phosphatase"/>
    <property type="match status" value="1"/>
</dbReference>
<evidence type="ECO:0000313" key="2">
    <source>
        <dbReference type="EMBL" id="KAK2153425.1"/>
    </source>
</evidence>
<dbReference type="AlphaFoldDB" id="A0AAD9JJ63"/>
<organism evidence="2 3">
    <name type="scientific">Ridgeia piscesae</name>
    <name type="common">Tubeworm</name>
    <dbReference type="NCBI Taxonomy" id="27915"/>
    <lineage>
        <taxon>Eukaryota</taxon>
        <taxon>Metazoa</taxon>
        <taxon>Spiralia</taxon>
        <taxon>Lophotrochozoa</taxon>
        <taxon>Annelida</taxon>
        <taxon>Polychaeta</taxon>
        <taxon>Sedentaria</taxon>
        <taxon>Canalipalpata</taxon>
        <taxon>Sabellida</taxon>
        <taxon>Siboglinidae</taxon>
        <taxon>Ridgeia</taxon>
    </lineage>
</organism>
<keyword evidence="3" id="KW-1185">Reference proteome</keyword>
<evidence type="ECO:0000259" key="1">
    <source>
        <dbReference type="Pfam" id="PF03372"/>
    </source>
</evidence>
<dbReference type="PANTHER" id="PTHR33776:SF4">
    <property type="entry name" value="ENDONUCLEASE_EXONUCLEASE_PHOSPHATASE DOMAIN-CONTAINING PROTEIN"/>
    <property type="match status" value="1"/>
</dbReference>
<sequence length="385" mass="44248">MYIDVGSSLDHNFESFQYTNYSTCDYDKDLDPVNNLYNRVLPSCKYYDDLQFNVSTKNNSNGLSIIHFNARSLNANLYSIIHTLQTLNITFDIIAISETWTESNVTTEYDLPHYQVFHKARHYKKGGGVALYVHDRIDCTLIESKSVVVENMFECVTVELNMRKMKNVIVSCMYRTPGANVGAFCESVDNILSDIKSKKTMYICGDFNIDILKHNTHNYTRTFLDYMYSFGLYPLITKPSRITDITATLIDNIFTNELQFQVNSGLLITDISDHLPVFAICGNQFVCRCATPSQYRRIINTSTTDKLIAELNQRTWPNVIGTLDVNLSYNNFVCEFQDLLNKHCPVKRVNNTENRYANNPWLTNGLKMHAKRKIGYTKCSCRVGH</sequence>
<dbReference type="SUPFAM" id="SSF56219">
    <property type="entry name" value="DNase I-like"/>
    <property type="match status" value="1"/>
</dbReference>
<gene>
    <name evidence="2" type="ORF">NP493_2315g00005</name>
</gene>
<dbReference type="Proteomes" id="UP001209878">
    <property type="component" value="Unassembled WGS sequence"/>
</dbReference>
<evidence type="ECO:0000313" key="3">
    <source>
        <dbReference type="Proteomes" id="UP001209878"/>
    </source>
</evidence>
<proteinExistence type="predicted"/>
<accession>A0AAD9JJ63</accession>
<dbReference type="Pfam" id="PF03372">
    <property type="entry name" value="Exo_endo_phos"/>
    <property type="match status" value="1"/>
</dbReference>
<name>A0AAD9JJ63_RIDPI</name>
<dbReference type="PANTHER" id="PTHR33776">
    <property type="entry name" value="ENDO/EXONUCLEASE/PHOSPHATASE DOMAIN-CONTAINING PROTEIN"/>
    <property type="match status" value="1"/>
</dbReference>
<protein>
    <recommendedName>
        <fullName evidence="1">Endonuclease/exonuclease/phosphatase domain-containing protein</fullName>
    </recommendedName>
</protein>
<reference evidence="2" key="1">
    <citation type="journal article" date="2023" name="Mol. Biol. Evol.">
        <title>Third-Generation Sequencing Reveals the Adaptive Role of the Epigenome in Three Deep-Sea Polychaetes.</title>
        <authorList>
            <person name="Perez M."/>
            <person name="Aroh O."/>
            <person name="Sun Y."/>
            <person name="Lan Y."/>
            <person name="Juniper S.K."/>
            <person name="Young C.R."/>
            <person name="Angers B."/>
            <person name="Qian P.Y."/>
        </authorList>
    </citation>
    <scope>NUCLEOTIDE SEQUENCE</scope>
    <source>
        <strain evidence="2">R07B-5</strain>
    </source>
</reference>
<feature type="domain" description="Endonuclease/exonuclease/phosphatase" evidence="1">
    <location>
        <begin position="68"/>
        <end position="274"/>
    </location>
</feature>
<comment type="caution">
    <text evidence="2">The sequence shown here is derived from an EMBL/GenBank/DDBJ whole genome shotgun (WGS) entry which is preliminary data.</text>
</comment>